<comment type="caution">
    <text evidence="2">The sequence shown here is derived from an EMBL/GenBank/DDBJ whole genome shotgun (WGS) entry which is preliminary data.</text>
</comment>
<feature type="chain" id="PRO_5047011828" evidence="1">
    <location>
        <begin position="30"/>
        <end position="218"/>
    </location>
</feature>
<evidence type="ECO:0000313" key="3">
    <source>
        <dbReference type="Proteomes" id="UP001590950"/>
    </source>
</evidence>
<keyword evidence="3" id="KW-1185">Reference proteome</keyword>
<feature type="signal peptide" evidence="1">
    <location>
        <begin position="1"/>
        <end position="29"/>
    </location>
</feature>
<evidence type="ECO:0000313" key="2">
    <source>
        <dbReference type="EMBL" id="KAL2038632.1"/>
    </source>
</evidence>
<reference evidence="2 3" key="1">
    <citation type="submission" date="2024-09" db="EMBL/GenBank/DDBJ databases">
        <title>Rethinking Asexuality: The Enigmatic Case of Functional Sexual Genes in Lepraria (Stereocaulaceae).</title>
        <authorList>
            <person name="Doellman M."/>
            <person name="Sun Y."/>
            <person name="Barcenas-Pena A."/>
            <person name="Lumbsch H.T."/>
            <person name="Grewe F."/>
        </authorList>
    </citation>
    <scope>NUCLEOTIDE SEQUENCE [LARGE SCALE GENOMIC DNA]</scope>
    <source>
        <strain evidence="2 3">Mercado 3170</strain>
    </source>
</reference>
<gene>
    <name evidence="2" type="ORF">N7G274_008680</name>
</gene>
<dbReference type="EMBL" id="JBEFKJ010000031">
    <property type="protein sequence ID" value="KAL2038632.1"/>
    <property type="molecule type" value="Genomic_DNA"/>
</dbReference>
<evidence type="ECO:0000256" key="1">
    <source>
        <dbReference type="SAM" id="SignalP"/>
    </source>
</evidence>
<name>A0ABR3ZY70_9LECA</name>
<accession>A0ABR3ZY70</accession>
<keyword evidence="1" id="KW-0732">Signal</keyword>
<protein>
    <submittedName>
        <fullName evidence="2">Uncharacterized protein</fullName>
    </submittedName>
</protein>
<organism evidence="2 3">
    <name type="scientific">Stereocaulon virgatum</name>
    <dbReference type="NCBI Taxonomy" id="373712"/>
    <lineage>
        <taxon>Eukaryota</taxon>
        <taxon>Fungi</taxon>
        <taxon>Dikarya</taxon>
        <taxon>Ascomycota</taxon>
        <taxon>Pezizomycotina</taxon>
        <taxon>Lecanoromycetes</taxon>
        <taxon>OSLEUM clade</taxon>
        <taxon>Lecanoromycetidae</taxon>
        <taxon>Lecanorales</taxon>
        <taxon>Lecanorineae</taxon>
        <taxon>Stereocaulaceae</taxon>
        <taxon>Stereocaulon</taxon>
    </lineage>
</organism>
<dbReference type="Proteomes" id="UP001590950">
    <property type="component" value="Unassembled WGS sequence"/>
</dbReference>
<sequence length="218" mass="23242">MPSSKPPTSHLPRLATILFILLLPHLSLANPVPDNHHPTRHWILNCPSISLTAAAPNLFSAMIYGPADTFATFCPDPNAGVCSCIPNYGVIDCLGTRMGYISRLQMEQCYHRCTCDLPAKQKPVQDKGVCDSLVANGDGMCQACNSTCSAQADCHAGCSCMATQSKYDPGAGLAKYVMACVASSLNGKREVLDERNCVCNGTYVGEGCCGAKDGMVWE</sequence>
<proteinExistence type="predicted"/>